<keyword evidence="1" id="KW-1003">Cell membrane</keyword>
<dbReference type="GO" id="GO:0016740">
    <property type="term" value="F:transferase activity"/>
    <property type="evidence" value="ECO:0007669"/>
    <property type="project" value="UniProtKB-KW"/>
</dbReference>
<proteinExistence type="predicted"/>
<dbReference type="InterPro" id="IPR001173">
    <property type="entry name" value="Glyco_trans_2-like"/>
</dbReference>
<dbReference type="Proteomes" id="UP000265875">
    <property type="component" value="Unassembled WGS sequence"/>
</dbReference>
<dbReference type="Gene3D" id="3.90.550.10">
    <property type="entry name" value="Spore Coat Polysaccharide Biosynthesis Protein SpsA, Chain A"/>
    <property type="match status" value="1"/>
</dbReference>
<evidence type="ECO:0000313" key="4">
    <source>
        <dbReference type="Proteomes" id="UP000265875"/>
    </source>
</evidence>
<sequence length="308" mass="34404">MDNTNLIAILLCTYNGAKYLREQLNSFIGQTHNNWVLYASDDGSTDGTLDILREYQRTLGSQLVILDGPRQGFAKNFISLIKNPAVIGDYFAFSDQDDIWLEDKLARSLSVLRQANQDVPALYCSRTQLVDATGRDIGYSPLFSKPPSFRNALVQSLAGANTMLVNSHTRALLATTSADARIVAHDWLTYLVVSAYQGFIVYDPKPTLLYRQHGGNLIGSNMGFKQRLARVALALRGRFAKWNAMNLAILAQHKNSLGLENRRVLEQFELARRSSLLKRLQLLAKTRIYRQTLAGNLSLLAAAILNKL</sequence>
<accession>A0A399M3S7</accession>
<dbReference type="InterPro" id="IPR050834">
    <property type="entry name" value="Glycosyltransf_2"/>
</dbReference>
<dbReference type="InterPro" id="IPR029044">
    <property type="entry name" value="Nucleotide-diphossugar_trans"/>
</dbReference>
<keyword evidence="1" id="KW-0472">Membrane</keyword>
<keyword evidence="3" id="KW-0808">Transferase</keyword>
<keyword evidence="1" id="KW-0997">Cell inner membrane</keyword>
<gene>
    <name evidence="3" type="ORF">D0894_19380</name>
</gene>
<dbReference type="PANTHER" id="PTHR43685">
    <property type="entry name" value="GLYCOSYLTRANSFERASE"/>
    <property type="match status" value="1"/>
</dbReference>
<name>A0A399M3S7_9PSED</name>
<dbReference type="EMBL" id="QWLL01000046">
    <property type="protein sequence ID" value="RII75935.1"/>
    <property type="molecule type" value="Genomic_DNA"/>
</dbReference>
<dbReference type="SUPFAM" id="SSF53448">
    <property type="entry name" value="Nucleotide-diphospho-sugar transferases"/>
    <property type="match status" value="1"/>
</dbReference>
<dbReference type="Pfam" id="PF00535">
    <property type="entry name" value="Glycos_transf_2"/>
    <property type="match status" value="1"/>
</dbReference>
<evidence type="ECO:0000313" key="3">
    <source>
        <dbReference type="EMBL" id="RII75935.1"/>
    </source>
</evidence>
<dbReference type="RefSeq" id="WP_119370958.1">
    <property type="nucleotide sequence ID" value="NZ_QWLL01000046.1"/>
</dbReference>
<dbReference type="PANTHER" id="PTHR43685:SF2">
    <property type="entry name" value="GLYCOSYLTRANSFERASE 2-LIKE DOMAIN-CONTAINING PROTEIN"/>
    <property type="match status" value="1"/>
</dbReference>
<protein>
    <submittedName>
        <fullName evidence="3">Glycosyltransferase family 2 protein</fullName>
    </submittedName>
</protein>
<dbReference type="CDD" id="cd04196">
    <property type="entry name" value="GT_2_like_d"/>
    <property type="match status" value="1"/>
</dbReference>
<organism evidence="3 4">
    <name type="scientific">Pseudomonas monteilii</name>
    <dbReference type="NCBI Taxonomy" id="76759"/>
    <lineage>
        <taxon>Bacteria</taxon>
        <taxon>Pseudomonadati</taxon>
        <taxon>Pseudomonadota</taxon>
        <taxon>Gammaproteobacteria</taxon>
        <taxon>Pseudomonadales</taxon>
        <taxon>Pseudomonadaceae</taxon>
        <taxon>Pseudomonas</taxon>
    </lineage>
</organism>
<evidence type="ECO:0000259" key="2">
    <source>
        <dbReference type="Pfam" id="PF00535"/>
    </source>
</evidence>
<dbReference type="AlphaFoldDB" id="A0A399M3S7"/>
<evidence type="ECO:0000256" key="1">
    <source>
        <dbReference type="ARBA" id="ARBA00022519"/>
    </source>
</evidence>
<feature type="domain" description="Glycosyltransferase 2-like" evidence="2">
    <location>
        <begin position="9"/>
        <end position="119"/>
    </location>
</feature>
<reference evidence="3 4" key="1">
    <citation type="submission" date="2018-08" db="EMBL/GenBank/DDBJ databases">
        <title>Draft genome sequence of the cyanotroph, Pseudomonas monteilii BCN3.</title>
        <authorList>
            <person name="Jones L.B."/>
            <person name="Kunz D.A."/>
        </authorList>
    </citation>
    <scope>NUCLEOTIDE SEQUENCE [LARGE SCALE GENOMIC DNA]</scope>
    <source>
        <strain evidence="3 4">BCN3</strain>
    </source>
</reference>
<comment type="caution">
    <text evidence="3">The sequence shown here is derived from an EMBL/GenBank/DDBJ whole genome shotgun (WGS) entry which is preliminary data.</text>
</comment>